<evidence type="ECO:0000259" key="7">
    <source>
        <dbReference type="SMART" id="SM00833"/>
    </source>
</evidence>
<keyword evidence="9" id="KW-1185">Reference proteome</keyword>
<keyword evidence="2" id="KW-0378">Hydrolase</keyword>
<gene>
    <name evidence="8" type="ORF">WJT86_11200</name>
</gene>
<evidence type="ECO:0000256" key="4">
    <source>
        <dbReference type="ARBA" id="ARBA00034320"/>
    </source>
</evidence>
<proteinExistence type="inferred from homology"/>
<evidence type="ECO:0000256" key="5">
    <source>
        <dbReference type="ARBA" id="ARBA00045658"/>
    </source>
</evidence>
<dbReference type="Pfam" id="PF07683">
    <property type="entry name" value="CobW_C"/>
    <property type="match status" value="1"/>
</dbReference>
<dbReference type="PANTHER" id="PTHR13748">
    <property type="entry name" value="COBW-RELATED"/>
    <property type="match status" value="1"/>
</dbReference>
<dbReference type="EMBL" id="JBBYXI010000004">
    <property type="protein sequence ID" value="MEN3931619.1"/>
    <property type="molecule type" value="Genomic_DNA"/>
</dbReference>
<evidence type="ECO:0000313" key="8">
    <source>
        <dbReference type="EMBL" id="MEN3931619.1"/>
    </source>
</evidence>
<dbReference type="SMART" id="SM00833">
    <property type="entry name" value="CobW_C"/>
    <property type="match status" value="1"/>
</dbReference>
<dbReference type="SUPFAM" id="SSF52540">
    <property type="entry name" value="P-loop containing nucleoside triphosphate hydrolases"/>
    <property type="match status" value="1"/>
</dbReference>
<evidence type="ECO:0000256" key="3">
    <source>
        <dbReference type="ARBA" id="ARBA00023186"/>
    </source>
</evidence>
<dbReference type="InterPro" id="IPR036627">
    <property type="entry name" value="CobW-likC_sf"/>
</dbReference>
<dbReference type="InterPro" id="IPR011629">
    <property type="entry name" value="CobW-like_C"/>
</dbReference>
<organism evidence="8 9">
    <name type="scientific">Hohaiivirga grylli</name>
    <dbReference type="NCBI Taxonomy" id="3133970"/>
    <lineage>
        <taxon>Bacteria</taxon>
        <taxon>Pseudomonadati</taxon>
        <taxon>Pseudomonadota</taxon>
        <taxon>Alphaproteobacteria</taxon>
        <taxon>Hyphomicrobiales</taxon>
        <taxon>Methylobacteriaceae</taxon>
        <taxon>Hohaiivirga</taxon>
    </lineage>
</organism>
<dbReference type="Gene3D" id="3.30.1220.10">
    <property type="entry name" value="CobW-like, C-terminal domain"/>
    <property type="match status" value="1"/>
</dbReference>
<comment type="similarity">
    <text evidence="4">Belongs to the SIMIBI class G3E GTPase family. ZNG1 subfamily.</text>
</comment>
<protein>
    <submittedName>
        <fullName evidence="8">GTP-binding protein</fullName>
    </submittedName>
</protein>
<dbReference type="SUPFAM" id="SSF90002">
    <property type="entry name" value="Hypothetical protein YjiA, C-terminal domain"/>
    <property type="match status" value="1"/>
</dbReference>
<comment type="function">
    <text evidence="5">Zinc chaperone that directly transfers zinc cofactor to target proteins, thereby activating them. Zinc is transferred from the CXCC motif in the GTPase domain to the zinc binding site in target proteins in a process requiring GTP hydrolysis.</text>
</comment>
<dbReference type="Proteomes" id="UP001418637">
    <property type="component" value="Unassembled WGS sequence"/>
</dbReference>
<dbReference type="InterPro" id="IPR003495">
    <property type="entry name" value="CobW/HypB/UreG_nucleotide-bd"/>
</dbReference>
<dbReference type="CDD" id="cd03112">
    <property type="entry name" value="CobW-like"/>
    <property type="match status" value="1"/>
</dbReference>
<evidence type="ECO:0000256" key="6">
    <source>
        <dbReference type="ARBA" id="ARBA00049117"/>
    </source>
</evidence>
<dbReference type="InterPro" id="IPR051316">
    <property type="entry name" value="Zinc-reg_GTPase_activator"/>
</dbReference>
<evidence type="ECO:0000256" key="1">
    <source>
        <dbReference type="ARBA" id="ARBA00022741"/>
    </source>
</evidence>
<keyword evidence="1" id="KW-0547">Nucleotide-binding</keyword>
<dbReference type="Gene3D" id="3.40.50.300">
    <property type="entry name" value="P-loop containing nucleotide triphosphate hydrolases"/>
    <property type="match status" value="1"/>
</dbReference>
<name>A0ABV0BL26_9HYPH</name>
<sequence length="331" mass="37065">MTDMQLVPVTVLTGFLGSGKTTLINYLLEQHPEEKIAIVENEFGAVNIDSALLKPQTGVEIIELSSGCICCSVRGELTEALHDLLSRRDQGTLKFDRLILETTGLADPAPVVQTFFVDEQLRERIALDAVVTLVDCEHANRQMDENRVAVSQVGFADRLILTKVDRVDAAAKTKLVERLRKINARAEIIEADHGRLPRAAWIDVAAFNLDDALKVDPSFLEKPQDDENEHSWEDNIQSRVYQAGELDIGLIGNFMEETIERFGNDMLRYKGIFAIAGEPRRLIVQGVHKVVGFDYGSEWQPEETRGSTLVIIGRELPVKDIREGFRACEDH</sequence>
<dbReference type="InterPro" id="IPR027417">
    <property type="entry name" value="P-loop_NTPase"/>
</dbReference>
<reference evidence="8 9" key="1">
    <citation type="submission" date="2024-04" db="EMBL/GenBank/DDBJ databases">
        <title>A novel species isolated from cricket.</title>
        <authorList>
            <person name="Wang H.-C."/>
        </authorList>
    </citation>
    <scope>NUCLEOTIDE SEQUENCE [LARGE SCALE GENOMIC DNA]</scope>
    <source>
        <strain evidence="8 9">WL0021</strain>
    </source>
</reference>
<comment type="catalytic activity">
    <reaction evidence="6">
        <text>GTP + H2O = GDP + phosphate + H(+)</text>
        <dbReference type="Rhea" id="RHEA:19669"/>
        <dbReference type="ChEBI" id="CHEBI:15377"/>
        <dbReference type="ChEBI" id="CHEBI:15378"/>
        <dbReference type="ChEBI" id="CHEBI:37565"/>
        <dbReference type="ChEBI" id="CHEBI:43474"/>
        <dbReference type="ChEBI" id="CHEBI:58189"/>
    </reaction>
    <physiologicalReaction direction="left-to-right" evidence="6">
        <dbReference type="Rhea" id="RHEA:19670"/>
    </physiologicalReaction>
</comment>
<comment type="caution">
    <text evidence="8">The sequence shown here is derived from an EMBL/GenBank/DDBJ whole genome shotgun (WGS) entry which is preliminary data.</text>
</comment>
<dbReference type="Pfam" id="PF02492">
    <property type="entry name" value="cobW"/>
    <property type="match status" value="1"/>
</dbReference>
<dbReference type="RefSeq" id="WP_346337661.1">
    <property type="nucleotide sequence ID" value="NZ_JBBYXI010000004.1"/>
</dbReference>
<accession>A0ABV0BL26</accession>
<feature type="domain" description="CobW C-terminal" evidence="7">
    <location>
        <begin position="236"/>
        <end position="329"/>
    </location>
</feature>
<evidence type="ECO:0000256" key="2">
    <source>
        <dbReference type="ARBA" id="ARBA00022801"/>
    </source>
</evidence>
<evidence type="ECO:0000313" key="9">
    <source>
        <dbReference type="Proteomes" id="UP001418637"/>
    </source>
</evidence>
<keyword evidence="3" id="KW-0143">Chaperone</keyword>
<dbReference type="PANTHER" id="PTHR13748:SF62">
    <property type="entry name" value="COBW DOMAIN-CONTAINING PROTEIN"/>
    <property type="match status" value="1"/>
</dbReference>